<reference evidence="1" key="1">
    <citation type="submission" date="2013-12" db="EMBL/GenBank/DDBJ databases">
        <title>The Genome Sequence of Aphanomyces invadans NJM9701.</title>
        <authorList>
            <consortium name="The Broad Institute Genomics Platform"/>
            <person name="Russ C."/>
            <person name="Tyler B."/>
            <person name="van West P."/>
            <person name="Dieguez-Uribeondo J."/>
            <person name="Young S.K."/>
            <person name="Zeng Q."/>
            <person name="Gargeya S."/>
            <person name="Fitzgerald M."/>
            <person name="Abouelleil A."/>
            <person name="Alvarado L."/>
            <person name="Chapman S.B."/>
            <person name="Gainer-Dewar J."/>
            <person name="Goldberg J."/>
            <person name="Griggs A."/>
            <person name="Gujja S."/>
            <person name="Hansen M."/>
            <person name="Howarth C."/>
            <person name="Imamovic A."/>
            <person name="Ireland A."/>
            <person name="Larimer J."/>
            <person name="McCowan C."/>
            <person name="Murphy C."/>
            <person name="Pearson M."/>
            <person name="Poon T.W."/>
            <person name="Priest M."/>
            <person name="Roberts A."/>
            <person name="Saif S."/>
            <person name="Shea T."/>
            <person name="Sykes S."/>
            <person name="Wortman J."/>
            <person name="Nusbaum C."/>
            <person name="Birren B."/>
        </authorList>
    </citation>
    <scope>NUCLEOTIDE SEQUENCE [LARGE SCALE GENOMIC DNA]</scope>
    <source>
        <strain evidence="1">NJM9701</strain>
    </source>
</reference>
<protein>
    <recommendedName>
        <fullName evidence="2">DDE Tnp4 domain-containing protein</fullName>
    </recommendedName>
</protein>
<evidence type="ECO:0000313" key="1">
    <source>
        <dbReference type="EMBL" id="ETV93425.1"/>
    </source>
</evidence>
<dbReference type="EMBL" id="KI913992">
    <property type="protein sequence ID" value="ETV93425.1"/>
    <property type="molecule type" value="Genomic_DNA"/>
</dbReference>
<name>A0A024TH16_9STRA</name>
<evidence type="ECO:0008006" key="2">
    <source>
        <dbReference type="Google" id="ProtNLM"/>
    </source>
</evidence>
<dbReference type="OrthoDB" id="166451at2759"/>
<organism evidence="1">
    <name type="scientific">Aphanomyces invadans</name>
    <dbReference type="NCBI Taxonomy" id="157072"/>
    <lineage>
        <taxon>Eukaryota</taxon>
        <taxon>Sar</taxon>
        <taxon>Stramenopiles</taxon>
        <taxon>Oomycota</taxon>
        <taxon>Saprolegniomycetes</taxon>
        <taxon>Saprolegniales</taxon>
        <taxon>Verrucalvaceae</taxon>
        <taxon>Aphanomyces</taxon>
    </lineage>
</organism>
<dbReference type="AlphaFoldDB" id="A0A024TH16"/>
<accession>A0A024TH16</accession>
<sequence>MVLNVTSMLERLQVQAVSDQHYLEECLDVFGAGADEENNTTTYNNPVIGKVLEESDIDGFRTLTNFTPAEFDTVWCIVEGPLVVRWMDGRGRKPTTTAKDVLFMTLVIMKHYQTSEKHGVDFGIKAPTLEKTIMRVIDIASPVLYDAFVTMPSMAFFRDQGSTFANFPYAKYATDVRSQPSHRPSGRLGEQKYYFSGKHKLYGLKIEASVSPQGSVADMTMFRNRHDVHVEALTKKPDEVMVNDNRF</sequence>
<dbReference type="RefSeq" id="XP_008878061.1">
    <property type="nucleotide sequence ID" value="XM_008879839.1"/>
</dbReference>
<proteinExistence type="predicted"/>
<gene>
    <name evidence="1" type="ORF">H310_12670</name>
</gene>
<dbReference type="GeneID" id="20089720"/>
<dbReference type="VEuPathDB" id="FungiDB:H310_12670"/>